<reference evidence="1 2" key="1">
    <citation type="journal article" date="2020" name="Sci. Rep.">
        <title>A novel cyanobacterial geosmin producer, revising GeoA distribution and dispersion patterns in Bacteria.</title>
        <authorList>
            <person name="Churro C."/>
            <person name="Semedo-Aguiar A.P."/>
            <person name="Silva A.D."/>
            <person name="Pereira-Leal J.B."/>
            <person name="Leite R.B."/>
        </authorList>
    </citation>
    <scope>NUCLEOTIDE SEQUENCE [LARGE SCALE GENOMIC DNA]</scope>
    <source>
        <strain evidence="1 2">IPMA8</strain>
    </source>
</reference>
<evidence type="ECO:0000313" key="1">
    <source>
        <dbReference type="EMBL" id="NQE33387.1"/>
    </source>
</evidence>
<name>A0ABX2CSM3_9CYAN</name>
<dbReference type="EMBL" id="SRRZ01000014">
    <property type="protein sequence ID" value="NQE33387.1"/>
    <property type="molecule type" value="Genomic_DNA"/>
</dbReference>
<protein>
    <submittedName>
        <fullName evidence="1">Uncharacterized protein</fullName>
    </submittedName>
</protein>
<keyword evidence="2" id="KW-1185">Reference proteome</keyword>
<organism evidence="1 2">
    <name type="scientific">Microcoleus asticus IPMA8</name>
    <dbReference type="NCBI Taxonomy" id="2563858"/>
    <lineage>
        <taxon>Bacteria</taxon>
        <taxon>Bacillati</taxon>
        <taxon>Cyanobacteriota</taxon>
        <taxon>Cyanophyceae</taxon>
        <taxon>Oscillatoriophycideae</taxon>
        <taxon>Oscillatoriales</taxon>
        <taxon>Microcoleaceae</taxon>
        <taxon>Microcoleus</taxon>
        <taxon>Microcoleus asticus</taxon>
    </lineage>
</organism>
<evidence type="ECO:0000313" key="2">
    <source>
        <dbReference type="Proteomes" id="UP000702425"/>
    </source>
</evidence>
<sequence>MSLPGFTAEAAVYNTSQNYRMSGADVISTTEVILQGCNWRKKIRCAAAVAACGATCASGVGTAACIACFAGVGASSCVDCL</sequence>
<gene>
    <name evidence="1" type="ORF">E5S67_01106</name>
</gene>
<accession>A0ABX2CSM3</accession>
<proteinExistence type="predicted"/>
<comment type="caution">
    <text evidence="1">The sequence shown here is derived from an EMBL/GenBank/DDBJ whole genome shotgun (WGS) entry which is preliminary data.</text>
</comment>
<dbReference type="Proteomes" id="UP000702425">
    <property type="component" value="Unassembled WGS sequence"/>
</dbReference>